<dbReference type="RefSeq" id="XP_046012894.1">
    <property type="nucleotide sequence ID" value="XM_046156782.1"/>
</dbReference>
<dbReference type="AlphaFoldDB" id="A0A9P8Y9F3"/>
<reference evidence="1" key="1">
    <citation type="journal article" date="2021" name="Nat. Commun.">
        <title>Genetic determinants of endophytism in the Arabidopsis root mycobiome.</title>
        <authorList>
            <person name="Mesny F."/>
            <person name="Miyauchi S."/>
            <person name="Thiergart T."/>
            <person name="Pickel B."/>
            <person name="Atanasova L."/>
            <person name="Karlsson M."/>
            <person name="Huettel B."/>
            <person name="Barry K.W."/>
            <person name="Haridas S."/>
            <person name="Chen C."/>
            <person name="Bauer D."/>
            <person name="Andreopoulos W."/>
            <person name="Pangilinan J."/>
            <person name="LaButti K."/>
            <person name="Riley R."/>
            <person name="Lipzen A."/>
            <person name="Clum A."/>
            <person name="Drula E."/>
            <person name="Henrissat B."/>
            <person name="Kohler A."/>
            <person name="Grigoriev I.V."/>
            <person name="Martin F.M."/>
            <person name="Hacquard S."/>
        </authorList>
    </citation>
    <scope>NUCLEOTIDE SEQUENCE</scope>
    <source>
        <strain evidence="1">MPI-CAGE-CH-0230</strain>
    </source>
</reference>
<gene>
    <name evidence="1" type="ORF">B0I36DRAFT_349321</name>
</gene>
<sequence>MAKSVGAGAAEASVALSALLRSPGESQAPKTPSPCTYYLWIKHHYQPITETDYAEQTSPHATTLDAANGWGWNPSIRIDTTHNGIILSGARERSNIVQSPRLMGPA</sequence>
<dbReference type="EMBL" id="JAGTJQ010000005">
    <property type="protein sequence ID" value="KAH7031214.1"/>
    <property type="molecule type" value="Genomic_DNA"/>
</dbReference>
<accession>A0A9P8Y9F3</accession>
<proteinExistence type="predicted"/>
<evidence type="ECO:0000313" key="2">
    <source>
        <dbReference type="Proteomes" id="UP000756346"/>
    </source>
</evidence>
<evidence type="ECO:0000313" key="1">
    <source>
        <dbReference type="EMBL" id="KAH7031214.1"/>
    </source>
</evidence>
<comment type="caution">
    <text evidence="1">The sequence shown here is derived from an EMBL/GenBank/DDBJ whole genome shotgun (WGS) entry which is preliminary data.</text>
</comment>
<keyword evidence="2" id="KW-1185">Reference proteome</keyword>
<name>A0A9P8Y9F3_9PEZI</name>
<dbReference type="GeneID" id="70186328"/>
<organism evidence="1 2">
    <name type="scientific">Microdochium trichocladiopsis</name>
    <dbReference type="NCBI Taxonomy" id="1682393"/>
    <lineage>
        <taxon>Eukaryota</taxon>
        <taxon>Fungi</taxon>
        <taxon>Dikarya</taxon>
        <taxon>Ascomycota</taxon>
        <taxon>Pezizomycotina</taxon>
        <taxon>Sordariomycetes</taxon>
        <taxon>Xylariomycetidae</taxon>
        <taxon>Xylariales</taxon>
        <taxon>Microdochiaceae</taxon>
        <taxon>Microdochium</taxon>
    </lineage>
</organism>
<dbReference type="Proteomes" id="UP000756346">
    <property type="component" value="Unassembled WGS sequence"/>
</dbReference>
<protein>
    <submittedName>
        <fullName evidence="1">Uncharacterized protein</fullName>
    </submittedName>
</protein>